<dbReference type="InParanoid" id="A0A0C3G9H6"/>
<evidence type="ECO:0000313" key="2">
    <source>
        <dbReference type="Proteomes" id="UP000054321"/>
    </source>
</evidence>
<dbReference type="Proteomes" id="UP000054321">
    <property type="component" value="Unassembled WGS sequence"/>
</dbReference>
<protein>
    <recommendedName>
        <fullName evidence="3">Zn(2)-C6 fungal-type domain-containing protein</fullName>
    </recommendedName>
</protein>
<sequence>ILSQCDESHPRCHPCTKREIQCSFQGLDNLERNKSTPHSIGSDPAQTAASLEGVLGGGLDRTLELQLFHHYSTVTCITLAEDEKDIQFLQVAIPKLAFSHTFLLDSILAMSALHLAHLEDTSASKFWLQIALRYQNRTLLGFNKSLLQITTLNCEALLMCSIFVLMLTISLLGAPDEDYSDPVSEIIRSRKLLHGVVLILTQSLDTIRSGVLAPWSTVSGLKRLHAVITNTNLTNDERQNQHIYIGACQSLQKVVEAFHRSGSIGRILVWPLYISTSFLSLLEAKDPIALLIFIHYGVALDLISHRWVVQDSGKRLVQALIPSLRCAAVQAKQDWVQIIEWARNTVGLVGGPEDLGAVCEERIN</sequence>
<proteinExistence type="predicted"/>
<reference evidence="2" key="2">
    <citation type="submission" date="2015-01" db="EMBL/GenBank/DDBJ databases">
        <title>Evolutionary Origins and Diversification of the Mycorrhizal Mutualists.</title>
        <authorList>
            <consortium name="DOE Joint Genome Institute"/>
            <consortium name="Mycorrhizal Genomics Consortium"/>
            <person name="Kohler A."/>
            <person name="Kuo A."/>
            <person name="Nagy L.G."/>
            <person name="Floudas D."/>
            <person name="Copeland A."/>
            <person name="Barry K.W."/>
            <person name="Cichocki N."/>
            <person name="Veneault-Fourrey C."/>
            <person name="LaButti K."/>
            <person name="Lindquist E.A."/>
            <person name="Lipzen A."/>
            <person name="Lundell T."/>
            <person name="Morin E."/>
            <person name="Murat C."/>
            <person name="Riley R."/>
            <person name="Ohm R."/>
            <person name="Sun H."/>
            <person name="Tunlid A."/>
            <person name="Henrissat B."/>
            <person name="Grigoriev I.V."/>
            <person name="Hibbett D.S."/>
            <person name="Martin F."/>
        </authorList>
    </citation>
    <scope>NUCLEOTIDE SEQUENCE [LARGE SCALE GENOMIC DNA]</scope>
    <source>
        <strain evidence="2">Zn</strain>
    </source>
</reference>
<name>A0A0C3G9H6_OIDMZ</name>
<feature type="non-terminal residue" evidence="1">
    <location>
        <position position="1"/>
    </location>
</feature>
<keyword evidence="2" id="KW-1185">Reference proteome</keyword>
<dbReference type="Pfam" id="PF11951">
    <property type="entry name" value="Fungal_trans_2"/>
    <property type="match status" value="1"/>
</dbReference>
<dbReference type="EMBL" id="KN832904">
    <property type="protein sequence ID" value="KIM92855.1"/>
    <property type="molecule type" value="Genomic_DNA"/>
</dbReference>
<dbReference type="InterPro" id="IPR053157">
    <property type="entry name" value="Sterol_Uptake_Regulator"/>
</dbReference>
<dbReference type="STRING" id="913774.A0A0C3G9H6"/>
<reference evidence="1 2" key="1">
    <citation type="submission" date="2014-04" db="EMBL/GenBank/DDBJ databases">
        <authorList>
            <consortium name="DOE Joint Genome Institute"/>
            <person name="Kuo A."/>
            <person name="Martino E."/>
            <person name="Perotto S."/>
            <person name="Kohler A."/>
            <person name="Nagy L.G."/>
            <person name="Floudas D."/>
            <person name="Copeland A."/>
            <person name="Barry K.W."/>
            <person name="Cichocki N."/>
            <person name="Veneault-Fourrey C."/>
            <person name="LaButti K."/>
            <person name="Lindquist E.A."/>
            <person name="Lipzen A."/>
            <person name="Lundell T."/>
            <person name="Morin E."/>
            <person name="Murat C."/>
            <person name="Sun H."/>
            <person name="Tunlid A."/>
            <person name="Henrissat B."/>
            <person name="Grigoriev I.V."/>
            <person name="Hibbett D.S."/>
            <person name="Martin F."/>
            <person name="Nordberg H.P."/>
            <person name="Cantor M.N."/>
            <person name="Hua S.X."/>
        </authorList>
    </citation>
    <scope>NUCLEOTIDE SEQUENCE [LARGE SCALE GENOMIC DNA]</scope>
    <source>
        <strain evidence="1 2">Zn</strain>
    </source>
</reference>
<dbReference type="PANTHER" id="PTHR47784:SF14">
    <property type="entry name" value="ZN(II)2CYS6 TRANSCRIPTION FACTOR (EUROFUNG)"/>
    <property type="match status" value="1"/>
</dbReference>
<accession>A0A0C3G9H6</accession>
<evidence type="ECO:0000313" key="1">
    <source>
        <dbReference type="EMBL" id="KIM92855.1"/>
    </source>
</evidence>
<evidence type="ECO:0008006" key="3">
    <source>
        <dbReference type="Google" id="ProtNLM"/>
    </source>
</evidence>
<dbReference type="AlphaFoldDB" id="A0A0C3G9H6"/>
<dbReference type="GO" id="GO:0001228">
    <property type="term" value="F:DNA-binding transcription activator activity, RNA polymerase II-specific"/>
    <property type="evidence" value="ECO:0007669"/>
    <property type="project" value="TreeGrafter"/>
</dbReference>
<dbReference type="InterPro" id="IPR021858">
    <property type="entry name" value="Fun_TF"/>
</dbReference>
<gene>
    <name evidence="1" type="ORF">OIDMADRAFT_138888</name>
</gene>
<organism evidence="1 2">
    <name type="scientific">Oidiodendron maius (strain Zn)</name>
    <dbReference type="NCBI Taxonomy" id="913774"/>
    <lineage>
        <taxon>Eukaryota</taxon>
        <taxon>Fungi</taxon>
        <taxon>Dikarya</taxon>
        <taxon>Ascomycota</taxon>
        <taxon>Pezizomycotina</taxon>
        <taxon>Leotiomycetes</taxon>
        <taxon>Leotiomycetes incertae sedis</taxon>
        <taxon>Myxotrichaceae</taxon>
        <taxon>Oidiodendron</taxon>
    </lineage>
</organism>
<dbReference type="OrthoDB" id="4937900at2759"/>
<dbReference type="PANTHER" id="PTHR47784">
    <property type="entry name" value="STEROL UPTAKE CONTROL PROTEIN 2"/>
    <property type="match status" value="1"/>
</dbReference>
<dbReference type="HOGENOM" id="CLU_024934_5_1_1"/>